<reference evidence="4" key="1">
    <citation type="journal article" date="2019" name="Int. J. Syst. Evol. Microbiol.">
        <title>The Global Catalogue of Microorganisms (GCM) 10K type strain sequencing project: providing services to taxonomists for standard genome sequencing and annotation.</title>
        <authorList>
            <consortium name="The Broad Institute Genomics Platform"/>
            <consortium name="The Broad Institute Genome Sequencing Center for Infectious Disease"/>
            <person name="Wu L."/>
            <person name="Ma J."/>
        </authorList>
    </citation>
    <scope>NUCLEOTIDE SEQUENCE [LARGE SCALE GENOMIC DNA]</scope>
    <source>
        <strain evidence="4">CCM 4481</strain>
    </source>
</reference>
<evidence type="ECO:0000313" key="4">
    <source>
        <dbReference type="Proteomes" id="UP001595961"/>
    </source>
</evidence>
<sequence length="162" mass="17895">MPGLFGLLLCSAFAASAGEGPQQARPAPTIVGYWLVESRDAVIQIEQVGDQYEGHIAWQLHDKYGPEDGPELKGKTVTDRNNPDPALRSRPLTGLRLLWGLRYDPDRRMWVDGRVYNSNNGKVYHCQIRLLSADKLSLRGYIGVSLLGGNTVWTRVNGPGPP</sequence>
<proteinExistence type="predicted"/>
<dbReference type="Proteomes" id="UP001595961">
    <property type="component" value="Unassembled WGS sequence"/>
</dbReference>
<feature type="chain" id="PRO_5046989150" evidence="1">
    <location>
        <begin position="18"/>
        <end position="162"/>
    </location>
</feature>
<keyword evidence="1" id="KW-0732">Signal</keyword>
<feature type="domain" description="DUF2147" evidence="2">
    <location>
        <begin position="32"/>
        <end position="155"/>
    </location>
</feature>
<evidence type="ECO:0000313" key="3">
    <source>
        <dbReference type="EMBL" id="MFC4527296.1"/>
    </source>
</evidence>
<dbReference type="Pfam" id="PF09917">
    <property type="entry name" value="DUF2147"/>
    <property type="match status" value="1"/>
</dbReference>
<feature type="signal peptide" evidence="1">
    <location>
        <begin position="1"/>
        <end position="17"/>
    </location>
</feature>
<protein>
    <submittedName>
        <fullName evidence="3">DUF2147 domain-containing protein</fullName>
    </submittedName>
</protein>
<accession>A0ABV9C2S0</accession>
<gene>
    <name evidence="3" type="ORF">ACFO5W_11695</name>
</gene>
<keyword evidence="4" id="KW-1185">Reference proteome</keyword>
<dbReference type="PANTHER" id="PTHR36919">
    <property type="entry name" value="BLR1215 PROTEIN"/>
    <property type="match status" value="1"/>
</dbReference>
<organism evidence="3 4">
    <name type="scientific">Dyella halodurans</name>
    <dbReference type="NCBI Taxonomy" id="1920171"/>
    <lineage>
        <taxon>Bacteria</taxon>
        <taxon>Pseudomonadati</taxon>
        <taxon>Pseudomonadota</taxon>
        <taxon>Gammaproteobacteria</taxon>
        <taxon>Lysobacterales</taxon>
        <taxon>Rhodanobacteraceae</taxon>
        <taxon>Dyella</taxon>
    </lineage>
</organism>
<dbReference type="EMBL" id="JBHSGA010000017">
    <property type="protein sequence ID" value="MFC4527296.1"/>
    <property type="molecule type" value="Genomic_DNA"/>
</dbReference>
<dbReference type="Gene3D" id="2.40.128.520">
    <property type="match status" value="1"/>
</dbReference>
<comment type="caution">
    <text evidence="3">The sequence shown here is derived from an EMBL/GenBank/DDBJ whole genome shotgun (WGS) entry which is preliminary data.</text>
</comment>
<dbReference type="InterPro" id="IPR019223">
    <property type="entry name" value="DUF2147"/>
</dbReference>
<name>A0ABV9C2S0_9GAMM</name>
<evidence type="ECO:0000256" key="1">
    <source>
        <dbReference type="SAM" id="SignalP"/>
    </source>
</evidence>
<dbReference type="RefSeq" id="WP_266149279.1">
    <property type="nucleotide sequence ID" value="NZ_CP064028.1"/>
</dbReference>
<evidence type="ECO:0000259" key="2">
    <source>
        <dbReference type="Pfam" id="PF09917"/>
    </source>
</evidence>
<dbReference type="PANTHER" id="PTHR36919:SF2">
    <property type="entry name" value="BLL6627 PROTEIN"/>
    <property type="match status" value="1"/>
</dbReference>